<dbReference type="RefSeq" id="WP_237854644.1">
    <property type="nucleotide sequence ID" value="NZ_JAKLWS010000014.1"/>
</dbReference>
<accession>A0ABS9KEM8</accession>
<comment type="caution">
    <text evidence="2">The sequence shown here is derived from an EMBL/GenBank/DDBJ whole genome shotgun (WGS) entry which is preliminary data.</text>
</comment>
<feature type="domain" description="Sialidase" evidence="1">
    <location>
        <begin position="196"/>
        <end position="363"/>
    </location>
</feature>
<dbReference type="PANTHER" id="PTHR43752">
    <property type="entry name" value="BNR/ASP-BOX REPEAT FAMILY PROTEIN"/>
    <property type="match status" value="1"/>
</dbReference>
<evidence type="ECO:0000313" key="2">
    <source>
        <dbReference type="EMBL" id="MCG2589281.1"/>
    </source>
</evidence>
<organism evidence="2 3">
    <name type="scientific">Rhodohalobacter sulfatireducens</name>
    <dbReference type="NCBI Taxonomy" id="2911366"/>
    <lineage>
        <taxon>Bacteria</taxon>
        <taxon>Pseudomonadati</taxon>
        <taxon>Balneolota</taxon>
        <taxon>Balneolia</taxon>
        <taxon>Balneolales</taxon>
        <taxon>Balneolaceae</taxon>
        <taxon>Rhodohalobacter</taxon>
    </lineage>
</organism>
<evidence type="ECO:0000259" key="1">
    <source>
        <dbReference type="Pfam" id="PF13088"/>
    </source>
</evidence>
<proteinExistence type="predicted"/>
<gene>
    <name evidence="2" type="ORF">L6773_11945</name>
</gene>
<keyword evidence="3" id="KW-1185">Reference proteome</keyword>
<reference evidence="2" key="2">
    <citation type="submission" date="2024-05" db="EMBL/GenBank/DDBJ databases">
        <title>Rhodohalobacter halophilus gen. nov., sp. nov., a moderately halophilic member of the family Balneolaceae.</title>
        <authorList>
            <person name="Xia J."/>
        </authorList>
    </citation>
    <scope>NUCLEOTIDE SEQUENCE</scope>
    <source>
        <strain evidence="2">WB101</strain>
    </source>
</reference>
<dbReference type="Proteomes" id="UP001165366">
    <property type="component" value="Unassembled WGS sequence"/>
</dbReference>
<dbReference type="Gene3D" id="2.120.10.10">
    <property type="match status" value="1"/>
</dbReference>
<evidence type="ECO:0000313" key="3">
    <source>
        <dbReference type="Proteomes" id="UP001165366"/>
    </source>
</evidence>
<dbReference type="Pfam" id="PF13088">
    <property type="entry name" value="BNR_2"/>
    <property type="match status" value="1"/>
</dbReference>
<dbReference type="CDD" id="cd15482">
    <property type="entry name" value="Sialidase_non-viral"/>
    <property type="match status" value="2"/>
</dbReference>
<protein>
    <submittedName>
        <fullName evidence="2">Glycoside hydrolase</fullName>
    </submittedName>
</protein>
<dbReference type="InterPro" id="IPR036278">
    <property type="entry name" value="Sialidase_sf"/>
</dbReference>
<dbReference type="PANTHER" id="PTHR43752:SF2">
    <property type="entry name" value="BNR_ASP-BOX REPEAT FAMILY PROTEIN"/>
    <property type="match status" value="1"/>
</dbReference>
<dbReference type="InterPro" id="IPR011040">
    <property type="entry name" value="Sialidase"/>
</dbReference>
<name>A0ABS9KEM8_9BACT</name>
<dbReference type="SUPFAM" id="SSF50939">
    <property type="entry name" value="Sialidases"/>
    <property type="match status" value="1"/>
</dbReference>
<keyword evidence="2" id="KW-0378">Hydrolase</keyword>
<dbReference type="GO" id="GO:0016787">
    <property type="term" value="F:hydrolase activity"/>
    <property type="evidence" value="ECO:0007669"/>
    <property type="project" value="UniProtKB-KW"/>
</dbReference>
<reference evidence="2" key="1">
    <citation type="submission" date="2022-01" db="EMBL/GenBank/DDBJ databases">
        <authorList>
            <person name="Wang Y."/>
        </authorList>
    </citation>
    <scope>NUCLEOTIDE SEQUENCE</scope>
    <source>
        <strain evidence="2">WB101</strain>
    </source>
</reference>
<sequence length="390" mass="44489">MNLSLKYVSLFFVALFFFFNSITNKDDHDHENNGILHVKVYYQEGRFAGWPANNGIWKWSDEILVGFVEGEFQASAGFHTYNRETARNKYARSRDGGQTWTIEDGYERGQTGRAYDHNLTEEEAEAPKDLEEPIIDFTDPGFVITFMRDDYHDGPSTFYYSMNRGKQWRGPYNFPNLGTPGVATRTDYIVEGPQVLHAFMNVAKENGREGRVIHTKTVDGGLNWELVSWLGDEPEGFEIMPSTVKFGESELFTVIRARDLNPDRDYLQAYRSVDGGETWVEENEPVYDTGHYGAPPSLVKMNDGRLALAYAYRSEYGSRLCLRFSSDNGKTWGQEIPVRSGDGANGDVGYPQIVQREDGKLVIVYYWNHALNDDPTRYIAASIVEPELFE</sequence>
<dbReference type="EMBL" id="JAKLWS010000014">
    <property type="protein sequence ID" value="MCG2589281.1"/>
    <property type="molecule type" value="Genomic_DNA"/>
</dbReference>